<dbReference type="Gene3D" id="2.130.10.10">
    <property type="entry name" value="YVTN repeat-like/Quinoprotein amine dehydrogenase"/>
    <property type="match status" value="1"/>
</dbReference>
<keyword evidence="10" id="KW-0539">Nucleus</keyword>
<keyword evidence="8" id="KW-0653">Protein transport</keyword>
<evidence type="ECO:0000256" key="1">
    <source>
        <dbReference type="ARBA" id="ARBA00004259"/>
    </source>
</evidence>
<dbReference type="InterPro" id="IPR036322">
    <property type="entry name" value="WD40_repeat_dom_sf"/>
</dbReference>
<dbReference type="PANTHER" id="PTHR11024:SF3">
    <property type="entry name" value="NUCLEOPORIN SEH1"/>
    <property type="match status" value="1"/>
</dbReference>
<gene>
    <name evidence="13" type="ORF">NOO_LOCUS2992</name>
</gene>
<evidence type="ECO:0000256" key="7">
    <source>
        <dbReference type="ARBA" id="ARBA00022737"/>
    </source>
</evidence>
<keyword evidence="9" id="KW-0458">Lysosome</keyword>
<dbReference type="PROSITE" id="PS00710">
    <property type="entry name" value="PGM_PMM"/>
    <property type="match status" value="1"/>
</dbReference>
<dbReference type="GO" id="GO:0031080">
    <property type="term" value="C:nuclear pore outer ring"/>
    <property type="evidence" value="ECO:0007669"/>
    <property type="project" value="TreeGrafter"/>
</dbReference>
<name>A0A182E4R9_ONCOC</name>
<dbReference type="OrthoDB" id="8300170at2759"/>
<dbReference type="GO" id="GO:0000287">
    <property type="term" value="F:magnesium ion binding"/>
    <property type="evidence" value="ECO:0007669"/>
    <property type="project" value="InterPro"/>
</dbReference>
<dbReference type="AlphaFoldDB" id="A0A182E4R9"/>
<evidence type="ECO:0000259" key="12">
    <source>
        <dbReference type="Pfam" id="PF02878"/>
    </source>
</evidence>
<dbReference type="GO" id="GO:0005975">
    <property type="term" value="P:carbohydrate metabolic process"/>
    <property type="evidence" value="ECO:0007669"/>
    <property type="project" value="InterPro"/>
</dbReference>
<evidence type="ECO:0000313" key="15">
    <source>
        <dbReference type="WBParaSite" id="nOo.2.0.1.t02992-RA"/>
    </source>
</evidence>
<accession>A0A182E4R9</accession>
<evidence type="ECO:0000313" key="14">
    <source>
        <dbReference type="Proteomes" id="UP000271087"/>
    </source>
</evidence>
<dbReference type="SUPFAM" id="SSF53738">
    <property type="entry name" value="Phosphoglucomutase, first 3 domains"/>
    <property type="match status" value="1"/>
</dbReference>
<evidence type="ECO:0000256" key="10">
    <source>
        <dbReference type="ARBA" id="ARBA00023242"/>
    </source>
</evidence>
<feature type="repeat" description="WD" evidence="11">
    <location>
        <begin position="15"/>
        <end position="49"/>
    </location>
</feature>
<dbReference type="SUPFAM" id="SSF50978">
    <property type="entry name" value="WD40 repeat-like"/>
    <property type="match status" value="1"/>
</dbReference>
<protein>
    <submittedName>
        <fullName evidence="15">PGM_PMM_I domain-containing protein</fullName>
    </submittedName>
</protein>
<keyword evidence="14" id="KW-1185">Reference proteome</keyword>
<dbReference type="GO" id="GO:0016868">
    <property type="term" value="F:intramolecular phosphotransferase activity"/>
    <property type="evidence" value="ECO:0007669"/>
    <property type="project" value="InterPro"/>
</dbReference>
<dbReference type="STRING" id="42157.A0A182E4R9"/>
<comment type="similarity">
    <text evidence="3">Belongs to the WD repeat SEC13 family.</text>
</comment>
<dbReference type="GO" id="GO:0005198">
    <property type="term" value="F:structural molecule activity"/>
    <property type="evidence" value="ECO:0007669"/>
    <property type="project" value="InterPro"/>
</dbReference>
<dbReference type="InterPro" id="IPR016055">
    <property type="entry name" value="A-D-PHexomutase_a/b/a-I/II/III"/>
</dbReference>
<dbReference type="Pfam" id="PF02878">
    <property type="entry name" value="PGM_PMM_I"/>
    <property type="match status" value="1"/>
</dbReference>
<dbReference type="Pfam" id="PF00400">
    <property type="entry name" value="WD40"/>
    <property type="match status" value="3"/>
</dbReference>
<dbReference type="PANTHER" id="PTHR11024">
    <property type="entry name" value="NUCLEAR PORE COMPLEX PROTEIN SEC13 / SEH1 FAMILY MEMBER"/>
    <property type="match status" value="1"/>
</dbReference>
<sequence>MTSSSEQFSTSIIFNDQQRDLIHHVAFDFHGRRIATSSSDMMVCVWDLSPDGSWVKSASWKSHGGPVWKVIWAHPEFGQILATCSFDRSVTIWEETVRHPVETITRNNIHNGQKQQQARWKRCCQLVDSRHNVTDIKFSPRHLGLMLATVSSQGILRVYEAPDIMNLSMWSLNQDIAVFRYRCSCLSWSTHRLTKPLIAVGSDDAHTTGKRVAVYEYHDNLRKWQLLNTPSLKVTEPVTDIAFAPPAGRSYHLLAVGSKDICIFKLSETGKTNGFNVDLIERGGPTEYEITQLEALENPSCSPVQIWRLSWNITGTILTTGSSDGYVRLWKENLLKKWSLVATLKSTEDYKPSDDDPKATTSISSLTKENHEKFNLEIGDNLSIKMEDYETLTTNWLKWDNNDESRAEIEELWNKKDVEALKSRMCGKLSFGTAGVRTKMEAGFCRLNDLTILMLTNGFATHLKNTCNGQSNSVAIGYDGRHNSERWAKLAANVFVRNGIKVYLFSKCCPTPLVSYATIRFNCDAGLMITASHNPKQDNGYKAYWTNGAQILAPHDSQICRLAYENMKPKPEYWDISELSTHPLLHSADCIMEKYFIEELFLCHYK</sequence>
<feature type="domain" description="Alpha-D-phosphohexomutase alpha/beta/alpha" evidence="12">
    <location>
        <begin position="429"/>
        <end position="565"/>
    </location>
</feature>
<dbReference type="GO" id="GO:0005764">
    <property type="term" value="C:lysosome"/>
    <property type="evidence" value="ECO:0007669"/>
    <property type="project" value="UniProtKB-SubCell"/>
</dbReference>
<evidence type="ECO:0000256" key="8">
    <source>
        <dbReference type="ARBA" id="ARBA00022927"/>
    </source>
</evidence>
<dbReference type="Proteomes" id="UP000271087">
    <property type="component" value="Unassembled WGS sequence"/>
</dbReference>
<dbReference type="GO" id="GO:0035859">
    <property type="term" value="C:Seh1-associated complex"/>
    <property type="evidence" value="ECO:0007669"/>
    <property type="project" value="TreeGrafter"/>
</dbReference>
<dbReference type="GO" id="GO:1904263">
    <property type="term" value="P:positive regulation of TORC1 signaling"/>
    <property type="evidence" value="ECO:0007669"/>
    <property type="project" value="TreeGrafter"/>
</dbReference>
<dbReference type="InterPro" id="IPR037363">
    <property type="entry name" value="Sec13/Seh1_fam"/>
</dbReference>
<evidence type="ECO:0000313" key="13">
    <source>
        <dbReference type="EMBL" id="VDK67614.1"/>
    </source>
</evidence>
<keyword evidence="5" id="KW-0813">Transport</keyword>
<dbReference type="InterPro" id="IPR005844">
    <property type="entry name" value="A-D-PHexomutase_a/b/a-I"/>
</dbReference>
<dbReference type="EMBL" id="UYRW01000526">
    <property type="protein sequence ID" value="VDK67614.1"/>
    <property type="molecule type" value="Genomic_DNA"/>
</dbReference>
<dbReference type="InterPro" id="IPR015943">
    <property type="entry name" value="WD40/YVTN_repeat-like_dom_sf"/>
</dbReference>
<comment type="subcellular location">
    <subcellularLocation>
        <location evidence="2">Lysosome</location>
    </subcellularLocation>
    <subcellularLocation>
        <location evidence="1">Nucleus envelope</location>
    </subcellularLocation>
</comment>
<evidence type="ECO:0000256" key="2">
    <source>
        <dbReference type="ARBA" id="ARBA00004371"/>
    </source>
</evidence>
<reference evidence="13 14" key="2">
    <citation type="submission" date="2018-08" db="EMBL/GenBank/DDBJ databases">
        <authorList>
            <person name="Laetsch R D."/>
            <person name="Stevens L."/>
            <person name="Kumar S."/>
            <person name="Blaxter L. M."/>
        </authorList>
    </citation>
    <scope>NUCLEOTIDE SEQUENCE [LARGE SCALE GENOMIC DNA]</scope>
</reference>
<feature type="repeat" description="WD" evidence="11">
    <location>
        <begin position="309"/>
        <end position="331"/>
    </location>
</feature>
<dbReference type="InterPro" id="IPR019775">
    <property type="entry name" value="WD40_repeat_CS"/>
</dbReference>
<evidence type="ECO:0000256" key="5">
    <source>
        <dbReference type="ARBA" id="ARBA00022448"/>
    </source>
</evidence>
<keyword evidence="7" id="KW-0677">Repeat</keyword>
<dbReference type="GO" id="GO:0034198">
    <property type="term" value="P:cellular response to amino acid starvation"/>
    <property type="evidence" value="ECO:0007669"/>
    <property type="project" value="TreeGrafter"/>
</dbReference>
<dbReference type="Gene3D" id="3.40.120.10">
    <property type="entry name" value="Alpha-D-Glucose-1,6-Bisphosphate, subunit A, domain 3"/>
    <property type="match status" value="1"/>
</dbReference>
<keyword evidence="6 11" id="KW-0853">WD repeat</keyword>
<dbReference type="InterPro" id="IPR001680">
    <property type="entry name" value="WD40_rpt"/>
</dbReference>
<evidence type="ECO:0000256" key="11">
    <source>
        <dbReference type="PROSITE-ProRule" id="PRU00221"/>
    </source>
</evidence>
<reference evidence="15" key="1">
    <citation type="submission" date="2016-06" db="UniProtKB">
        <authorList>
            <consortium name="WormBaseParasite"/>
        </authorList>
    </citation>
    <scope>IDENTIFICATION</scope>
</reference>
<dbReference type="GO" id="GO:0015031">
    <property type="term" value="P:protein transport"/>
    <property type="evidence" value="ECO:0007669"/>
    <property type="project" value="UniProtKB-KW"/>
</dbReference>
<evidence type="ECO:0000256" key="3">
    <source>
        <dbReference type="ARBA" id="ARBA00010102"/>
    </source>
</evidence>
<evidence type="ECO:0000256" key="9">
    <source>
        <dbReference type="ARBA" id="ARBA00023228"/>
    </source>
</evidence>
<evidence type="ECO:0000256" key="4">
    <source>
        <dbReference type="ARBA" id="ARBA00010231"/>
    </source>
</evidence>
<dbReference type="PROSITE" id="PS00678">
    <property type="entry name" value="WD_REPEATS_1"/>
    <property type="match status" value="1"/>
</dbReference>
<evidence type="ECO:0000256" key="6">
    <source>
        <dbReference type="ARBA" id="ARBA00022574"/>
    </source>
</evidence>
<dbReference type="WBParaSite" id="nOo.2.0.1.t02992-RA">
    <property type="protein sequence ID" value="nOo.2.0.1.t02992-RA"/>
    <property type="gene ID" value="nOo.2.0.1.g02992"/>
</dbReference>
<organism evidence="15">
    <name type="scientific">Onchocerca ochengi</name>
    <name type="common">Filarial nematode worm</name>
    <dbReference type="NCBI Taxonomy" id="42157"/>
    <lineage>
        <taxon>Eukaryota</taxon>
        <taxon>Metazoa</taxon>
        <taxon>Ecdysozoa</taxon>
        <taxon>Nematoda</taxon>
        <taxon>Chromadorea</taxon>
        <taxon>Rhabditida</taxon>
        <taxon>Spirurina</taxon>
        <taxon>Spiruromorpha</taxon>
        <taxon>Filarioidea</taxon>
        <taxon>Onchocercidae</taxon>
        <taxon>Onchocerca</taxon>
    </lineage>
</organism>
<dbReference type="SMART" id="SM00320">
    <property type="entry name" value="WD40"/>
    <property type="match status" value="6"/>
</dbReference>
<dbReference type="PROSITE" id="PS50082">
    <property type="entry name" value="WD_REPEATS_2"/>
    <property type="match status" value="2"/>
</dbReference>
<dbReference type="InterPro" id="IPR016066">
    <property type="entry name" value="A-D-PHexomutase_CS"/>
</dbReference>
<proteinExistence type="inferred from homology"/>
<comment type="similarity">
    <text evidence="4">Belongs to the phosphohexose mutase family.</text>
</comment>